<evidence type="ECO:0000256" key="2">
    <source>
        <dbReference type="ARBA" id="ARBA00005528"/>
    </source>
</evidence>
<comment type="catalytic activity">
    <reaction evidence="9 10">
        <text>uridine(1498) in 16S rRNA + S-adenosyl-L-methionine = N(3)-methyluridine(1498) in 16S rRNA + S-adenosyl-L-homocysteine + H(+)</text>
        <dbReference type="Rhea" id="RHEA:42920"/>
        <dbReference type="Rhea" id="RHEA-COMP:10283"/>
        <dbReference type="Rhea" id="RHEA-COMP:10284"/>
        <dbReference type="ChEBI" id="CHEBI:15378"/>
        <dbReference type="ChEBI" id="CHEBI:57856"/>
        <dbReference type="ChEBI" id="CHEBI:59789"/>
        <dbReference type="ChEBI" id="CHEBI:65315"/>
        <dbReference type="ChEBI" id="CHEBI:74502"/>
        <dbReference type="EC" id="2.1.1.193"/>
    </reaction>
</comment>
<evidence type="ECO:0000256" key="8">
    <source>
        <dbReference type="ARBA" id="ARBA00025699"/>
    </source>
</evidence>
<comment type="subcellular location">
    <subcellularLocation>
        <location evidence="1 10">Cytoplasm</location>
    </subcellularLocation>
</comment>
<feature type="domain" description="Ribosomal RNA small subunit methyltransferase E methyltransferase" evidence="11">
    <location>
        <begin position="93"/>
        <end position="276"/>
    </location>
</feature>
<evidence type="ECO:0000259" key="11">
    <source>
        <dbReference type="Pfam" id="PF04452"/>
    </source>
</evidence>
<dbReference type="CDD" id="cd18084">
    <property type="entry name" value="RsmE-like"/>
    <property type="match status" value="1"/>
</dbReference>
<evidence type="ECO:0000256" key="9">
    <source>
        <dbReference type="ARBA" id="ARBA00047944"/>
    </source>
</evidence>
<evidence type="ECO:0000256" key="5">
    <source>
        <dbReference type="ARBA" id="ARBA00022603"/>
    </source>
</evidence>
<organism evidence="12 13">
    <name type="scientific">Treponema primitia (strain ATCC BAA-887 / DSM 12427 / ZAS-2)</name>
    <dbReference type="NCBI Taxonomy" id="545694"/>
    <lineage>
        <taxon>Bacteria</taxon>
        <taxon>Pseudomonadati</taxon>
        <taxon>Spirochaetota</taxon>
        <taxon>Spirochaetia</taxon>
        <taxon>Spirochaetales</taxon>
        <taxon>Treponemataceae</taxon>
        <taxon>Treponema</taxon>
    </lineage>
</organism>
<dbReference type="InterPro" id="IPR029028">
    <property type="entry name" value="Alpha/beta_knot_MTases"/>
</dbReference>
<dbReference type="SUPFAM" id="SSF75217">
    <property type="entry name" value="alpha/beta knot"/>
    <property type="match status" value="1"/>
</dbReference>
<dbReference type="NCBIfam" id="TIGR00046">
    <property type="entry name" value="RsmE family RNA methyltransferase"/>
    <property type="match status" value="1"/>
</dbReference>
<dbReference type="EC" id="2.1.1.193" evidence="10"/>
<gene>
    <name evidence="12" type="ordered locus">TREPR_0061</name>
</gene>
<evidence type="ECO:0000256" key="4">
    <source>
        <dbReference type="ARBA" id="ARBA00022552"/>
    </source>
</evidence>
<sequence>MKQFILNEAPDSGGVVRLSGKDFHYLVRVRRLKEGAVFEALLPPRANPSAEADAGTSRESTGVKVRVLVQSLAGGVLTGECLPVELIDETALPPIILFQALPKGAKLDLIVRQATEGGINEIRPFISDYAVPRGFVEKDEQDKAGRVERWRRIIKEARQQSGSSIATEIEAPCTVEALLEYWGELRKKCERPLGIILHQTPQMSTGPRGSVGPLARDTFHDYLSINPDLVALAVGPEGGFSPDELSRFLAAGFKPLVIGNTILRTETAALYAAAAVRVILLENKTWTLKYPDR</sequence>
<accession>F5YNC9</accession>
<dbReference type="eggNOG" id="COG1385">
    <property type="taxonomic scope" value="Bacteria"/>
</dbReference>
<dbReference type="GO" id="GO:0005737">
    <property type="term" value="C:cytoplasm"/>
    <property type="evidence" value="ECO:0007669"/>
    <property type="project" value="UniProtKB-SubCell"/>
</dbReference>
<keyword evidence="13" id="KW-1185">Reference proteome</keyword>
<keyword evidence="7 10" id="KW-0949">S-adenosyl-L-methionine</keyword>
<dbReference type="STRING" id="545694.TREPR_0061"/>
<dbReference type="Gene3D" id="3.40.1280.10">
    <property type="match status" value="1"/>
</dbReference>
<evidence type="ECO:0000313" key="12">
    <source>
        <dbReference type="EMBL" id="AEF86310.1"/>
    </source>
</evidence>
<dbReference type="InterPro" id="IPR006700">
    <property type="entry name" value="RsmE"/>
</dbReference>
<evidence type="ECO:0000256" key="7">
    <source>
        <dbReference type="ARBA" id="ARBA00022691"/>
    </source>
</evidence>
<evidence type="ECO:0000256" key="1">
    <source>
        <dbReference type="ARBA" id="ARBA00004496"/>
    </source>
</evidence>
<reference evidence="12 13" key="2">
    <citation type="journal article" date="2011" name="ISME J.">
        <title>RNA-seq reveals cooperative metabolic interactions between two termite-gut spirochete species in co-culture.</title>
        <authorList>
            <person name="Rosenthal A.Z."/>
            <person name="Matson E.G."/>
            <person name="Eldar A."/>
            <person name="Leadbetter J.R."/>
        </authorList>
    </citation>
    <scope>NUCLEOTIDE SEQUENCE [LARGE SCALE GENOMIC DNA]</scope>
    <source>
        <strain evidence="13">ATCC BAA-887 / DSM 12427 / ZAS-2</strain>
    </source>
</reference>
<evidence type="ECO:0000256" key="3">
    <source>
        <dbReference type="ARBA" id="ARBA00022490"/>
    </source>
</evidence>
<dbReference type="KEGG" id="tpi:TREPR_0061"/>
<proteinExistence type="inferred from homology"/>
<keyword evidence="6 10" id="KW-0808">Transferase</keyword>
<keyword evidence="5 10" id="KW-0489">Methyltransferase</keyword>
<dbReference type="InterPro" id="IPR029026">
    <property type="entry name" value="tRNA_m1G_MTases_N"/>
</dbReference>
<keyword evidence="4 10" id="KW-0698">rRNA processing</keyword>
<comment type="similarity">
    <text evidence="2 10">Belongs to the RNA methyltransferase RsmE family.</text>
</comment>
<dbReference type="HOGENOM" id="CLU_067442_3_0_12"/>
<dbReference type="EMBL" id="CP001843">
    <property type="protein sequence ID" value="AEF86310.1"/>
    <property type="molecule type" value="Genomic_DNA"/>
</dbReference>
<dbReference type="PANTHER" id="PTHR30027">
    <property type="entry name" value="RIBOSOMAL RNA SMALL SUBUNIT METHYLTRANSFERASE E"/>
    <property type="match status" value="1"/>
</dbReference>
<evidence type="ECO:0000256" key="6">
    <source>
        <dbReference type="ARBA" id="ARBA00022679"/>
    </source>
</evidence>
<dbReference type="RefSeq" id="WP_015706397.1">
    <property type="nucleotide sequence ID" value="NC_015578.1"/>
</dbReference>
<dbReference type="PIRSF" id="PIRSF015601">
    <property type="entry name" value="MTase_slr0722"/>
    <property type="match status" value="1"/>
</dbReference>
<dbReference type="OrthoDB" id="9815641at2"/>
<dbReference type="PANTHER" id="PTHR30027:SF3">
    <property type="entry name" value="16S RRNA (URACIL(1498)-N(3))-METHYLTRANSFERASE"/>
    <property type="match status" value="1"/>
</dbReference>
<protein>
    <recommendedName>
        <fullName evidence="10">Ribosomal RNA small subunit methyltransferase E</fullName>
        <ecNumber evidence="10">2.1.1.193</ecNumber>
    </recommendedName>
</protein>
<reference evidence="13" key="1">
    <citation type="submission" date="2009-12" db="EMBL/GenBank/DDBJ databases">
        <title>Complete sequence of Treponema primitia strain ZAS-2.</title>
        <authorList>
            <person name="Tetu S.G."/>
            <person name="Matson E."/>
            <person name="Ren Q."/>
            <person name="Seshadri R."/>
            <person name="Elbourne L."/>
            <person name="Hassan K.A."/>
            <person name="Durkin A."/>
            <person name="Radune D."/>
            <person name="Mohamoud Y."/>
            <person name="Shay R."/>
            <person name="Jin S."/>
            <person name="Zhang X."/>
            <person name="Lucey K."/>
            <person name="Ballor N.R."/>
            <person name="Ottesen E."/>
            <person name="Rosenthal R."/>
            <person name="Allen A."/>
            <person name="Leadbetter J.R."/>
            <person name="Paulsen I.T."/>
        </authorList>
    </citation>
    <scope>NUCLEOTIDE SEQUENCE [LARGE SCALE GENOMIC DNA]</scope>
    <source>
        <strain evidence="13">ATCC BAA-887 / DSM 12427 / ZAS-2</strain>
    </source>
</reference>
<dbReference type="InterPro" id="IPR046886">
    <property type="entry name" value="RsmE_MTase_dom"/>
</dbReference>
<evidence type="ECO:0000256" key="10">
    <source>
        <dbReference type="PIRNR" id="PIRNR015601"/>
    </source>
</evidence>
<dbReference type="AlphaFoldDB" id="F5YNC9"/>
<name>F5YNC9_TREPZ</name>
<comment type="function">
    <text evidence="8 10">Specifically methylates the N3 position of the uracil ring of uridine 1498 (m3U1498) in 16S rRNA. Acts on the fully assembled 30S ribosomal subunit.</text>
</comment>
<dbReference type="Proteomes" id="UP000009223">
    <property type="component" value="Chromosome"/>
</dbReference>
<dbReference type="GO" id="GO:0070042">
    <property type="term" value="F:rRNA (uridine-N3-)-methyltransferase activity"/>
    <property type="evidence" value="ECO:0007669"/>
    <property type="project" value="TreeGrafter"/>
</dbReference>
<dbReference type="GO" id="GO:0070475">
    <property type="term" value="P:rRNA base methylation"/>
    <property type="evidence" value="ECO:0007669"/>
    <property type="project" value="TreeGrafter"/>
</dbReference>
<evidence type="ECO:0000313" key="13">
    <source>
        <dbReference type="Proteomes" id="UP000009223"/>
    </source>
</evidence>
<keyword evidence="3 10" id="KW-0963">Cytoplasm</keyword>
<dbReference type="Pfam" id="PF04452">
    <property type="entry name" value="Methyltrans_RNA"/>
    <property type="match status" value="1"/>
</dbReference>